<keyword evidence="2" id="KW-1185">Reference proteome</keyword>
<organism evidence="1 2">
    <name type="scientific">Schistosoma mattheei</name>
    <dbReference type="NCBI Taxonomy" id="31246"/>
    <lineage>
        <taxon>Eukaryota</taxon>
        <taxon>Metazoa</taxon>
        <taxon>Spiralia</taxon>
        <taxon>Lophotrochozoa</taxon>
        <taxon>Platyhelminthes</taxon>
        <taxon>Trematoda</taxon>
        <taxon>Digenea</taxon>
        <taxon>Strigeidida</taxon>
        <taxon>Schistosomatoidea</taxon>
        <taxon>Schistosomatidae</taxon>
        <taxon>Schistosoma</taxon>
    </lineage>
</organism>
<dbReference type="EMBL" id="UZAL01042431">
    <property type="protein sequence ID" value="VDP80010.1"/>
    <property type="molecule type" value="Genomic_DNA"/>
</dbReference>
<proteinExistence type="predicted"/>
<evidence type="ECO:0000313" key="1">
    <source>
        <dbReference type="EMBL" id="VDP80010.1"/>
    </source>
</evidence>
<dbReference type="AlphaFoldDB" id="A0A183PYR5"/>
<dbReference type="Proteomes" id="UP000269396">
    <property type="component" value="Unassembled WGS sequence"/>
</dbReference>
<sequence>MTNPQFWDQVYHNSDKDECATTEPDHYSTNYPGPDMIHIALLRETALTLATPLSAVLTFAKSRQLDGTLLNAPKDCGVPGMRRYT</sequence>
<gene>
    <name evidence="1" type="ORF">SMTD_LOCUS19501</name>
</gene>
<name>A0A183PYR5_9TREM</name>
<reference evidence="1 2" key="1">
    <citation type="submission" date="2018-11" db="EMBL/GenBank/DDBJ databases">
        <authorList>
            <consortium name="Pathogen Informatics"/>
        </authorList>
    </citation>
    <scope>NUCLEOTIDE SEQUENCE [LARGE SCALE GENOMIC DNA]</scope>
    <source>
        <strain>Denwood</strain>
        <strain evidence="2">Zambia</strain>
    </source>
</reference>
<accession>A0A183PYR5</accession>
<protein>
    <submittedName>
        <fullName evidence="1">Uncharacterized protein</fullName>
    </submittedName>
</protein>
<evidence type="ECO:0000313" key="2">
    <source>
        <dbReference type="Proteomes" id="UP000269396"/>
    </source>
</evidence>